<evidence type="ECO:0000256" key="1">
    <source>
        <dbReference type="ARBA" id="ARBA00004123"/>
    </source>
</evidence>
<feature type="compositionally biased region" description="Polar residues" evidence="3">
    <location>
        <begin position="290"/>
        <end position="302"/>
    </location>
</feature>
<feature type="compositionally biased region" description="Polar residues" evidence="3">
    <location>
        <begin position="240"/>
        <end position="268"/>
    </location>
</feature>
<dbReference type="InterPro" id="IPR012935">
    <property type="entry name" value="NuBaID_N"/>
</dbReference>
<organism evidence="6 7">
    <name type="scientific">Sphaerulina musiva (strain SO2202)</name>
    <name type="common">Poplar stem canker fungus</name>
    <name type="synonym">Septoria musiva</name>
    <dbReference type="NCBI Taxonomy" id="692275"/>
    <lineage>
        <taxon>Eukaryota</taxon>
        <taxon>Fungi</taxon>
        <taxon>Dikarya</taxon>
        <taxon>Ascomycota</taxon>
        <taxon>Pezizomycotina</taxon>
        <taxon>Dothideomycetes</taxon>
        <taxon>Dothideomycetidae</taxon>
        <taxon>Mycosphaerellales</taxon>
        <taxon>Mycosphaerellaceae</taxon>
        <taxon>Sphaerulina</taxon>
    </lineage>
</organism>
<feature type="region of interest" description="Disordered" evidence="3">
    <location>
        <begin position="1265"/>
        <end position="1292"/>
    </location>
</feature>
<feature type="domain" description="C3HC-type" evidence="4">
    <location>
        <begin position="980"/>
        <end position="1122"/>
    </location>
</feature>
<dbReference type="InterPro" id="IPR013909">
    <property type="entry name" value="NuBaID_C"/>
</dbReference>
<evidence type="ECO:0000256" key="2">
    <source>
        <dbReference type="ARBA" id="ARBA00023242"/>
    </source>
</evidence>
<evidence type="ECO:0000256" key="3">
    <source>
        <dbReference type="SAM" id="MobiDB-lite"/>
    </source>
</evidence>
<name>N1QN37_SPHMS</name>
<dbReference type="eggNOG" id="KOG4469">
    <property type="taxonomic scope" value="Eukaryota"/>
</dbReference>
<feature type="compositionally biased region" description="Polar residues" evidence="3">
    <location>
        <begin position="183"/>
        <end position="193"/>
    </location>
</feature>
<evidence type="ECO:0000259" key="4">
    <source>
        <dbReference type="Pfam" id="PF07967"/>
    </source>
</evidence>
<dbReference type="InterPro" id="IPR014848">
    <property type="entry name" value="Rgp1"/>
</dbReference>
<dbReference type="Pfam" id="PF08737">
    <property type="entry name" value="Rgp1"/>
    <property type="match status" value="1"/>
</dbReference>
<dbReference type="eggNOG" id="KOG4765">
    <property type="taxonomic scope" value="Eukaryota"/>
</dbReference>
<dbReference type="Proteomes" id="UP000016931">
    <property type="component" value="Unassembled WGS sequence"/>
</dbReference>
<dbReference type="OrthoDB" id="1918at2759"/>
<feature type="region of interest" description="Disordered" evidence="3">
    <location>
        <begin position="954"/>
        <end position="981"/>
    </location>
</feature>
<accession>N1QN37</accession>
<feature type="region of interest" description="Disordered" evidence="3">
    <location>
        <begin position="578"/>
        <end position="607"/>
    </location>
</feature>
<dbReference type="Gene3D" id="2.60.40.640">
    <property type="match status" value="1"/>
</dbReference>
<feature type="compositionally biased region" description="Polar residues" evidence="3">
    <location>
        <begin position="578"/>
        <end position="590"/>
    </location>
</feature>
<feature type="domain" description="NuBaID C-terminal" evidence="5">
    <location>
        <begin position="1166"/>
        <end position="1249"/>
    </location>
</feature>
<protein>
    <submittedName>
        <fullName evidence="6">Rgp1-domain-containing protein</fullName>
    </submittedName>
</protein>
<feature type="region of interest" description="Disordered" evidence="3">
    <location>
        <begin position="1039"/>
        <end position="1059"/>
    </location>
</feature>
<reference evidence="6 7" key="1">
    <citation type="journal article" date="2012" name="PLoS Pathog.">
        <title>Diverse lifestyles and strategies of plant pathogenesis encoded in the genomes of eighteen Dothideomycetes fungi.</title>
        <authorList>
            <person name="Ohm R.A."/>
            <person name="Feau N."/>
            <person name="Henrissat B."/>
            <person name="Schoch C.L."/>
            <person name="Horwitz B.A."/>
            <person name="Barry K.W."/>
            <person name="Condon B.J."/>
            <person name="Copeland A.C."/>
            <person name="Dhillon B."/>
            <person name="Glaser F."/>
            <person name="Hesse C.N."/>
            <person name="Kosti I."/>
            <person name="LaButti K."/>
            <person name="Lindquist E.A."/>
            <person name="Lucas S."/>
            <person name="Salamov A.A."/>
            <person name="Bradshaw R.E."/>
            <person name="Ciuffetti L."/>
            <person name="Hamelin R.C."/>
            <person name="Kema G.H.J."/>
            <person name="Lawrence C."/>
            <person name="Scott J.A."/>
            <person name="Spatafora J.W."/>
            <person name="Turgeon B.G."/>
            <person name="de Wit P.J.G.M."/>
            <person name="Zhong S."/>
            <person name="Goodwin S.B."/>
            <person name="Grigoriev I.V."/>
        </authorList>
    </citation>
    <scope>NUCLEOTIDE SEQUENCE [LARGE SCALE GENOMIC DNA]</scope>
    <source>
        <strain evidence="6 7">SO2202</strain>
    </source>
</reference>
<comment type="subcellular location">
    <subcellularLocation>
        <location evidence="1">Nucleus</location>
    </subcellularLocation>
</comment>
<gene>
    <name evidence="6" type="ORF">SEPMUDRAFT_130237</name>
</gene>
<feature type="compositionally biased region" description="Polar residues" evidence="3">
    <location>
        <begin position="1283"/>
        <end position="1292"/>
    </location>
</feature>
<feature type="compositionally biased region" description="Low complexity" evidence="3">
    <location>
        <begin position="273"/>
        <end position="287"/>
    </location>
</feature>
<dbReference type="GeneID" id="27899483"/>
<dbReference type="EMBL" id="KB456260">
    <property type="protein sequence ID" value="EMF17503.1"/>
    <property type="molecule type" value="Genomic_DNA"/>
</dbReference>
<feature type="region of interest" description="Disordered" evidence="3">
    <location>
        <begin position="44"/>
        <end position="148"/>
    </location>
</feature>
<dbReference type="RefSeq" id="XP_016765624.1">
    <property type="nucleotide sequence ID" value="XM_016902346.1"/>
</dbReference>
<sequence>MPPTPSAPSNIRAYVQWKEPAIYAGEQVECIITFKNIARPAGTERPHALGSGDAYSRGQSISVSRAHSRRSSLAQLKAPPLALSRAPSVSVASAKGTHGSRGHRPTLSLSVANGSARLENGTGLLGTTPQTANTPVSASRPNKSHGRSLSIMSLGSEAISEGRASGLHNGPGKRPMKGHGRSASLQYTSTLGGQSPAALGMLSPRQPSPLYEATTLSADNSTTERPLPTRPARRRPGTTSAGNTPQLGRQSSLRKQSSAETQVASAFNSFKFPPESSPQVPSPVEESATPRPTLTRNPSTMHSSRRQRSPQPPDSWSGGMGSLNPISRVMSETSQDGTPRTSSEIYSMSNHSDETLASELPLQQQFARLLPGRSHSRQYSRSPQNKPAVPETLMMAYAQTVGQFTIDGSLVNAAPFEEVKRKGVQGGGGVVGVERSKRSSGLFGALSWGNIGESLGGLLGGDEMSSMAQMKATAGSKTIPLLSTPQSLLFVELKLAPGESKSYSYRFSLPRGLPPTHKGRAMKVTYHLSLGVQRPGGQIVKHVDVPFRVLGSYDSRGDTLGHDLMSPYVLLQDAARTTSISSDSPDSNGTPKFLSDTEPKHKKTPKQGLEDFLRYTKRLLDTPVDANGILLSPTSPRSPQLPSLSRRNSLVDLAPTKIKEAIDFAILRSNRSELSASRQGGSQSSNRFNIARSGQPVAVLTMLRPAYRLGESVIGTFNFANFSTGPSTTAQAPIYSLLVELESAEQIDASLALRSSNSIGRVTRKVYATCRQNSLFARQVSFSLAIPSSAAPSFETTGVSLTWRLKVEFTTHRQIQGLGIEGTDGDSNLLEELGSDERGTTYIAKERLPADTFEIAVPLKVYGAIGIDGIHYTLDTMPEAIATTKRKFYKALDALTSSSTNTTHDSTSIISNTARTSASALAFDEARERARKRLRQSTSTTSLNTADVHASSIVSLPRKTPLRPRPKSGVEPKTPPHFSPWSQDSFLARLKTYSSVSTWHPKPDPINEVEWAKRGWVCVDVNTVACRGGCERRVVASLNASSRRRTDEDSVGMDADRSDEDEEAAALEEALAERFKDEIINGHSGSCMWHKAGCKDDIYRLPVVRPTVWQPELSKRFRSLLSIGSSIDKVTIRTLEPTSVNQKLFKDLPREVIDPSDTTLHSSITAFEIALHGWRGSSESGNDLLHCDACFQRIGLWMYQPDYVAARRRPSTTSDEEQDDEASIDLVEMHREHCPWRNPATQHATGSLAGLNASQILQRVVATAARDHRRRSHEHVVTVADPNDQTSSAGEQLPEVTQTLTRAELAQQDQERESRLRKLKNLFNIKRKSTNSLSRQGRV</sequence>
<dbReference type="STRING" id="692275.N1QN37"/>
<feature type="compositionally biased region" description="Polar residues" evidence="3">
    <location>
        <begin position="125"/>
        <end position="141"/>
    </location>
</feature>
<dbReference type="Pfam" id="PF07967">
    <property type="entry name" value="zf-C3HC"/>
    <property type="match status" value="1"/>
</dbReference>
<keyword evidence="2" id="KW-0539">Nucleus</keyword>
<keyword evidence="7" id="KW-1185">Reference proteome</keyword>
<dbReference type="OMA" id="RVYNHVG"/>
<dbReference type="HOGENOM" id="CLU_005862_0_0_1"/>
<dbReference type="Pfam" id="PF08600">
    <property type="entry name" value="NuBaID_C"/>
    <property type="match status" value="1"/>
</dbReference>
<proteinExistence type="predicted"/>
<dbReference type="InterPro" id="IPR014752">
    <property type="entry name" value="Arrestin-like_C"/>
</dbReference>
<feature type="compositionally biased region" description="Polar residues" evidence="3">
    <location>
        <begin position="330"/>
        <end position="350"/>
    </location>
</feature>
<feature type="region of interest" description="Disordered" evidence="3">
    <location>
        <begin position="162"/>
        <end position="354"/>
    </location>
</feature>
<dbReference type="GO" id="GO:0008270">
    <property type="term" value="F:zinc ion binding"/>
    <property type="evidence" value="ECO:0007669"/>
    <property type="project" value="InterPro"/>
</dbReference>
<evidence type="ECO:0000313" key="6">
    <source>
        <dbReference type="EMBL" id="EMF17503.1"/>
    </source>
</evidence>
<evidence type="ECO:0000259" key="5">
    <source>
        <dbReference type="Pfam" id="PF08600"/>
    </source>
</evidence>
<dbReference type="GO" id="GO:0005634">
    <property type="term" value="C:nucleus"/>
    <property type="evidence" value="ECO:0007669"/>
    <property type="project" value="UniProtKB-SubCell"/>
</dbReference>
<evidence type="ECO:0000313" key="7">
    <source>
        <dbReference type="Proteomes" id="UP000016931"/>
    </source>
</evidence>
<dbReference type="PANTHER" id="PTHR12507">
    <property type="entry name" value="REDUCED GROWTH PHENOTYPE 1 RGP1, YEAST -RELATED"/>
    <property type="match status" value="1"/>
</dbReference>